<name>A0AAU7XAU8_9HYPH</name>
<dbReference type="EMBL" id="CP158568">
    <property type="protein sequence ID" value="XBY44022.1"/>
    <property type="molecule type" value="Genomic_DNA"/>
</dbReference>
<evidence type="ECO:0000313" key="2">
    <source>
        <dbReference type="EMBL" id="XBY44022.1"/>
    </source>
</evidence>
<feature type="compositionally biased region" description="Low complexity" evidence="1">
    <location>
        <begin position="253"/>
        <end position="267"/>
    </location>
</feature>
<sequence length="273" mass="29606">MTDKMILYSDVVPLNRDNHRSLRLDTRDDRFAFARGTNVVPALVDEFVAAGPHLPILFVPGVGLPVGVFLIGLNSNENILVDADGGWRGDHLPAYVRRWPFVLGEVEGRDPVICIDQTYQSPADGSGEPMFDDKGAETPALIERIRLVNGYFEAAKRNEAFVKRLVELSLLRSVTIDAKFATGASIALHGFLTVDAEKLEALPDAAFLSLRRDGFLAPIYAHLQSLGSVERLRKLHAPALASAPRTVTADQTPAVANDEAAPAAAEMQPEDAA</sequence>
<reference evidence="2" key="1">
    <citation type="submission" date="2024-06" db="EMBL/GenBank/DDBJ databases">
        <title>Methylostella associata gen. nov., sp. nov., a novel Ancalomicrobiaceae-affiliated facultatively methylotrophic bacteria that feed on methanotrophs of the genus Methylococcus.</title>
        <authorList>
            <person name="Saltykova V."/>
            <person name="Danilova O.V."/>
            <person name="Oshkin I.Y."/>
            <person name="Belova S.E."/>
            <person name="Pimenov N.V."/>
            <person name="Dedysh S.N."/>
        </authorList>
    </citation>
    <scope>NUCLEOTIDE SEQUENCE</scope>
    <source>
        <strain evidence="2">S20</strain>
    </source>
</reference>
<dbReference type="InterPro" id="IPR010836">
    <property type="entry name" value="SapC"/>
</dbReference>
<dbReference type="RefSeq" id="WP_407049118.1">
    <property type="nucleotide sequence ID" value="NZ_CP158568.1"/>
</dbReference>
<dbReference type="AlphaFoldDB" id="A0AAU7XAU8"/>
<gene>
    <name evidence="2" type="ORF">ABS361_18500</name>
</gene>
<protein>
    <submittedName>
        <fullName evidence="2">SapC family protein</fullName>
    </submittedName>
</protein>
<feature type="region of interest" description="Disordered" evidence="1">
    <location>
        <begin position="243"/>
        <end position="273"/>
    </location>
</feature>
<dbReference type="Pfam" id="PF07277">
    <property type="entry name" value="SapC"/>
    <property type="match status" value="1"/>
</dbReference>
<organism evidence="2">
    <name type="scientific">Methyloraptor flagellatus</name>
    <dbReference type="NCBI Taxonomy" id="3162530"/>
    <lineage>
        <taxon>Bacteria</taxon>
        <taxon>Pseudomonadati</taxon>
        <taxon>Pseudomonadota</taxon>
        <taxon>Alphaproteobacteria</taxon>
        <taxon>Hyphomicrobiales</taxon>
        <taxon>Ancalomicrobiaceae</taxon>
        <taxon>Methyloraptor</taxon>
    </lineage>
</organism>
<evidence type="ECO:0000256" key="1">
    <source>
        <dbReference type="SAM" id="MobiDB-lite"/>
    </source>
</evidence>
<dbReference type="KEGG" id="mflg:ABS361_18500"/>
<accession>A0AAU7XAU8</accession>
<proteinExistence type="predicted"/>